<proteinExistence type="predicted"/>
<comment type="caution">
    <text evidence="1">The sequence shown here is derived from an EMBL/GenBank/DDBJ whole genome shotgun (WGS) entry which is preliminary data.</text>
</comment>
<gene>
    <name evidence="1" type="ORF">FDV58_39620</name>
</gene>
<name>A0A4U6RCC9_BRAEL</name>
<dbReference type="RefSeq" id="WP_137483895.1">
    <property type="nucleotide sequence ID" value="NZ_SZZP01000046.1"/>
</dbReference>
<evidence type="ECO:0000313" key="2">
    <source>
        <dbReference type="Proteomes" id="UP000305095"/>
    </source>
</evidence>
<sequence>MGRMIQDDTTRDVLDLLNKRFGPGGIMEMVELQKEFDIFSPNHPLEQSFRLIGIEPADRAERKRWYTFLGTLKDYPSDQPNVSGYKRVVQAFRQALTQSPYLPVLVSVHAMKENPKVTFVADGHTALIYSTQSYRVLSIPTKPSQVARKELAAMAKQRRAKAKK</sequence>
<reference evidence="1 2" key="1">
    <citation type="submission" date="2019-05" db="EMBL/GenBank/DDBJ databases">
        <title>Draft Genome of Bradyrhizobium elkanii strain SEMIA 938, Used in Commercial Inoculants for Lupinus spp. in Brazil.</title>
        <authorList>
            <person name="Hungria M."/>
            <person name="Delamuta J.R.M."/>
            <person name="Ribeiro R.A."/>
            <person name="Nogueira M.A."/>
        </authorList>
    </citation>
    <scope>NUCLEOTIDE SEQUENCE [LARGE SCALE GENOMIC DNA]</scope>
    <source>
        <strain evidence="1 2">Semia 938</strain>
    </source>
</reference>
<accession>A0A4U6RCC9</accession>
<organism evidence="1 2">
    <name type="scientific">Bradyrhizobium elkanii</name>
    <dbReference type="NCBI Taxonomy" id="29448"/>
    <lineage>
        <taxon>Bacteria</taxon>
        <taxon>Pseudomonadati</taxon>
        <taxon>Pseudomonadota</taxon>
        <taxon>Alphaproteobacteria</taxon>
        <taxon>Hyphomicrobiales</taxon>
        <taxon>Nitrobacteraceae</taxon>
        <taxon>Bradyrhizobium</taxon>
    </lineage>
</organism>
<dbReference type="Proteomes" id="UP000305095">
    <property type="component" value="Unassembled WGS sequence"/>
</dbReference>
<dbReference type="AlphaFoldDB" id="A0A4U6RCC9"/>
<evidence type="ECO:0000313" key="1">
    <source>
        <dbReference type="EMBL" id="TKV71569.1"/>
    </source>
</evidence>
<protein>
    <submittedName>
        <fullName evidence="1">Uncharacterized protein</fullName>
    </submittedName>
</protein>
<dbReference type="EMBL" id="SZZP01000046">
    <property type="protein sequence ID" value="TKV71569.1"/>
    <property type="molecule type" value="Genomic_DNA"/>
</dbReference>